<dbReference type="Pfam" id="PF16784">
    <property type="entry name" value="HNHc_6"/>
    <property type="match status" value="1"/>
</dbReference>
<sequence length="227" mass="26376">MARIRKINGIHVIEGAVLGEINDLFLDCSPDNYIDVEIKIIDTRRISEKQRNFIFALCDDISFYTGDEKNYCRIVMQYFNANLREIEVESLSNCSITYANGLIDTIINHCIDQRIPISGDIIKKNNYHFGSKQVYMMCFKRICAVCGARADIHHVDHVGMGNNRKKMSHIGKRVLPLCREHHNEIHNVGEDKYIDMNCLTPVIVDDKMDYFIKKGKLKIYKEERKNE</sequence>
<dbReference type="AlphaFoldDB" id="A0A316MAZ7"/>
<dbReference type="Proteomes" id="UP000246114">
    <property type="component" value="Unassembled WGS sequence"/>
</dbReference>
<dbReference type="EMBL" id="QAMZ01000012">
    <property type="protein sequence ID" value="PWL55161.1"/>
    <property type="molecule type" value="Genomic_DNA"/>
</dbReference>
<protein>
    <recommendedName>
        <fullName evidence="3">DUF968 domain-containing protein</fullName>
    </recommendedName>
</protein>
<name>A0A316MAZ7_9CLOT</name>
<evidence type="ECO:0000313" key="2">
    <source>
        <dbReference type="Proteomes" id="UP000246114"/>
    </source>
</evidence>
<evidence type="ECO:0000313" key="1">
    <source>
        <dbReference type="EMBL" id="PWL55161.1"/>
    </source>
</evidence>
<proteinExistence type="predicted"/>
<reference evidence="1 2" key="1">
    <citation type="submission" date="2018-03" db="EMBL/GenBank/DDBJ databases">
        <title>The uncultured portion of the human microbiome is neutrally assembled.</title>
        <authorList>
            <person name="Jeraldo P."/>
            <person name="Boardman L."/>
            <person name="White B.A."/>
            <person name="Nelson H."/>
            <person name="Goldenfeld N."/>
            <person name="Chia N."/>
        </authorList>
    </citation>
    <scope>NUCLEOTIDE SEQUENCE [LARGE SCALE GENOMIC DNA]</scope>
    <source>
        <strain evidence="1">CIM:MAG 903</strain>
    </source>
</reference>
<gene>
    <name evidence="1" type="ORF">DBY38_02500</name>
</gene>
<accession>A0A316MAZ7</accession>
<evidence type="ECO:0008006" key="3">
    <source>
        <dbReference type="Google" id="ProtNLM"/>
    </source>
</evidence>
<organism evidence="1 2">
    <name type="scientific">Clostridium cadaveris</name>
    <dbReference type="NCBI Taxonomy" id="1529"/>
    <lineage>
        <taxon>Bacteria</taxon>
        <taxon>Bacillati</taxon>
        <taxon>Bacillota</taxon>
        <taxon>Clostridia</taxon>
        <taxon>Eubacteriales</taxon>
        <taxon>Clostridiaceae</taxon>
        <taxon>Clostridium</taxon>
    </lineage>
</organism>
<comment type="caution">
    <text evidence="1">The sequence shown here is derived from an EMBL/GenBank/DDBJ whole genome shotgun (WGS) entry which is preliminary data.</text>
</comment>
<dbReference type="InterPro" id="IPR041242">
    <property type="entry name" value="HNHc_6"/>
</dbReference>